<evidence type="ECO:0000313" key="13">
    <source>
        <dbReference type="Proteomes" id="UP001500367"/>
    </source>
</evidence>
<dbReference type="RefSeq" id="WP_344815898.1">
    <property type="nucleotide sequence ID" value="NZ_BAABCT010000002.1"/>
</dbReference>
<reference evidence="13" key="1">
    <citation type="journal article" date="2019" name="Int. J. Syst. Evol. Microbiol.">
        <title>The Global Catalogue of Microorganisms (GCM) 10K type strain sequencing project: providing services to taxonomists for standard genome sequencing and annotation.</title>
        <authorList>
            <consortium name="The Broad Institute Genomics Platform"/>
            <consortium name="The Broad Institute Genome Sequencing Center for Infectious Disease"/>
            <person name="Wu L."/>
            <person name="Ma J."/>
        </authorList>
    </citation>
    <scope>NUCLEOTIDE SEQUENCE [LARGE SCALE GENOMIC DNA]</scope>
    <source>
        <strain evidence="13">JCM 17069</strain>
    </source>
</reference>
<keyword evidence="4 8" id="KW-0812">Transmembrane</keyword>
<dbReference type="Proteomes" id="UP001500367">
    <property type="component" value="Unassembled WGS sequence"/>
</dbReference>
<dbReference type="PANTHER" id="PTHR30442">
    <property type="entry name" value="IRON III DICITRATE TRANSPORT PROTEIN FECA"/>
    <property type="match status" value="1"/>
</dbReference>
<name>A0ABP7VK58_9FLAO</name>
<evidence type="ECO:0000259" key="11">
    <source>
        <dbReference type="Pfam" id="PF07715"/>
    </source>
</evidence>
<dbReference type="InterPro" id="IPR039426">
    <property type="entry name" value="TonB-dep_rcpt-like"/>
</dbReference>
<keyword evidence="5 9" id="KW-0798">TonB box</keyword>
<comment type="caution">
    <text evidence="12">The sequence shown here is derived from an EMBL/GenBank/DDBJ whole genome shotgun (WGS) entry which is preliminary data.</text>
</comment>
<gene>
    <name evidence="12" type="ORF">GCM10022389_12780</name>
</gene>
<dbReference type="InterPro" id="IPR036942">
    <property type="entry name" value="Beta-barrel_TonB_sf"/>
</dbReference>
<protein>
    <submittedName>
        <fullName evidence="12">TonB-dependent receptor</fullName>
    </submittedName>
</protein>
<dbReference type="SUPFAM" id="SSF56935">
    <property type="entry name" value="Porins"/>
    <property type="match status" value="1"/>
</dbReference>
<dbReference type="InterPro" id="IPR012910">
    <property type="entry name" value="Plug_dom"/>
</dbReference>
<dbReference type="PROSITE" id="PS52016">
    <property type="entry name" value="TONB_DEPENDENT_REC_3"/>
    <property type="match status" value="1"/>
</dbReference>
<keyword evidence="2 8" id="KW-0813">Transport</keyword>
<keyword evidence="12" id="KW-0675">Receptor</keyword>
<evidence type="ECO:0000259" key="10">
    <source>
        <dbReference type="Pfam" id="PF00593"/>
    </source>
</evidence>
<dbReference type="Pfam" id="PF07715">
    <property type="entry name" value="Plug"/>
    <property type="match status" value="1"/>
</dbReference>
<keyword evidence="6 8" id="KW-0472">Membrane</keyword>
<dbReference type="CDD" id="cd01347">
    <property type="entry name" value="ligand_gated_channel"/>
    <property type="match status" value="1"/>
</dbReference>
<dbReference type="Gene3D" id="2.40.170.20">
    <property type="entry name" value="TonB-dependent receptor, beta-barrel domain"/>
    <property type="match status" value="1"/>
</dbReference>
<accession>A0ABP7VK58</accession>
<dbReference type="InterPro" id="IPR000531">
    <property type="entry name" value="Beta-barrel_TonB"/>
</dbReference>
<dbReference type="Gene3D" id="2.170.130.10">
    <property type="entry name" value="TonB-dependent receptor, plug domain"/>
    <property type="match status" value="1"/>
</dbReference>
<dbReference type="InterPro" id="IPR037066">
    <property type="entry name" value="Plug_dom_sf"/>
</dbReference>
<evidence type="ECO:0000256" key="3">
    <source>
        <dbReference type="ARBA" id="ARBA00022452"/>
    </source>
</evidence>
<evidence type="ECO:0000256" key="8">
    <source>
        <dbReference type="PROSITE-ProRule" id="PRU01360"/>
    </source>
</evidence>
<proteinExistence type="inferred from homology"/>
<evidence type="ECO:0000256" key="6">
    <source>
        <dbReference type="ARBA" id="ARBA00023136"/>
    </source>
</evidence>
<feature type="domain" description="TonB-dependent receptor plug" evidence="11">
    <location>
        <begin position="74"/>
        <end position="160"/>
    </location>
</feature>
<evidence type="ECO:0000256" key="5">
    <source>
        <dbReference type="ARBA" id="ARBA00023077"/>
    </source>
</evidence>
<organism evidence="12 13">
    <name type="scientific">Flavobacterium cheonanense</name>
    <dbReference type="NCBI Taxonomy" id="706183"/>
    <lineage>
        <taxon>Bacteria</taxon>
        <taxon>Pseudomonadati</taxon>
        <taxon>Bacteroidota</taxon>
        <taxon>Flavobacteriia</taxon>
        <taxon>Flavobacteriales</taxon>
        <taxon>Flavobacteriaceae</taxon>
        <taxon>Flavobacterium</taxon>
    </lineage>
</organism>
<keyword evidence="3 8" id="KW-1134">Transmembrane beta strand</keyword>
<feature type="domain" description="TonB-dependent receptor-like beta-barrel" evidence="10">
    <location>
        <begin position="238"/>
        <end position="709"/>
    </location>
</feature>
<sequence>MKTYFSVIISLFAITIQAQENDLALNDTIKKLQPVIITIKQQSPERMPETKENVLFSGKKNEVLKLSNINGNFATNNAREIFSRVPGVTVWENEGSGIQINVGVRGLSPNRSWELNTRQNGYDISSDVFGYPEAYYNPPLEAVETLELIRGGSSLQFGPQFGGMLNYVLKRENKKKFSFETQNTVGSYGLMSSYNAIGGKYKKFSYYIYNHSRSGDGWRENSEYTVRNTHAFIEYRFNEKTKLSAEYTNMDYKMQQAGGLTDEQFNSNSQQSLRERNWFGTPWNLFSINFDTKVNDKFSSNTKLFGLIGERNSVGFNATPNTIDAISTTTNNYSNRRVDRDYYKNFGVENRNIFKYKLGKINNNLAFGARIYKANTQRLQEGKGTTGSDFDLSVEGRYARDIDFTTENVAVFAENQFKVTEKLSITPGVRYEYIKNTGEGRFGVSGGNDIAFPNKTISRSKPLFGLGIEHKFVSTNLYANITQAYRPVLFSDLTPPAVTDVIDTNLKDASGFNADLGFRGTYRKFLNFDVSLFYLSYNNRIGGVRQFINNDPTQGTFIFRTNLGETVNKGIEGFANINVTKLFEIDKPYGNLDIFATVSFIDSRYTDFVVSTASGTAPNVTIKETNLNGNRVENAPRYIHNFGVSWSNNNISATAQYKMSGRIFTDANNTTTASANGLTGLLDKYNVFDLSAEYKFLENYNIRGGINNLFNENYATRRAGGYPGPGILPGEGRTFYLSIGAKL</sequence>
<keyword evidence="13" id="KW-1185">Reference proteome</keyword>
<keyword evidence="7 8" id="KW-0998">Cell outer membrane</keyword>
<evidence type="ECO:0000256" key="7">
    <source>
        <dbReference type="ARBA" id="ARBA00023237"/>
    </source>
</evidence>
<evidence type="ECO:0000313" key="12">
    <source>
        <dbReference type="EMBL" id="GAA4069043.1"/>
    </source>
</evidence>
<evidence type="ECO:0000256" key="1">
    <source>
        <dbReference type="ARBA" id="ARBA00004571"/>
    </source>
</evidence>
<comment type="subcellular location">
    <subcellularLocation>
        <location evidence="1 8">Cell outer membrane</location>
        <topology evidence="1 8">Multi-pass membrane protein</topology>
    </subcellularLocation>
</comment>
<dbReference type="EMBL" id="BAABCT010000002">
    <property type="protein sequence ID" value="GAA4069043.1"/>
    <property type="molecule type" value="Genomic_DNA"/>
</dbReference>
<evidence type="ECO:0000256" key="2">
    <source>
        <dbReference type="ARBA" id="ARBA00022448"/>
    </source>
</evidence>
<evidence type="ECO:0000256" key="9">
    <source>
        <dbReference type="RuleBase" id="RU003357"/>
    </source>
</evidence>
<dbReference type="PANTHER" id="PTHR30442:SF0">
    <property type="entry name" value="FE(3+) DICITRATE TRANSPORT PROTEIN FECA"/>
    <property type="match status" value="1"/>
</dbReference>
<comment type="similarity">
    <text evidence="8 9">Belongs to the TonB-dependent receptor family.</text>
</comment>
<dbReference type="Pfam" id="PF00593">
    <property type="entry name" value="TonB_dep_Rec_b-barrel"/>
    <property type="match status" value="1"/>
</dbReference>
<evidence type="ECO:0000256" key="4">
    <source>
        <dbReference type="ARBA" id="ARBA00022692"/>
    </source>
</evidence>